<dbReference type="KEGG" id="rsz:108842001"/>
<name>A0A6J0MED0_RAPSA</name>
<dbReference type="Pfam" id="PF00646">
    <property type="entry name" value="F-box"/>
    <property type="match status" value="1"/>
</dbReference>
<reference evidence="1" key="1">
    <citation type="journal article" date="2019" name="Database">
        <title>The radish genome database (RadishGD): an integrated information resource for radish genomics.</title>
        <authorList>
            <person name="Yu H.J."/>
            <person name="Baek S."/>
            <person name="Lee Y.J."/>
            <person name="Cho A."/>
            <person name="Mun J.H."/>
        </authorList>
    </citation>
    <scope>NUCLEOTIDE SEQUENCE [LARGE SCALE GENOMIC DNA]</scope>
    <source>
        <strain evidence="1">cv. WK10039</strain>
    </source>
</reference>
<dbReference type="SMART" id="SM00256">
    <property type="entry name" value="FBOX"/>
    <property type="match status" value="1"/>
</dbReference>
<protein>
    <submittedName>
        <fullName evidence="2">F-box protein At3g23950</fullName>
    </submittedName>
</protein>
<dbReference type="OrthoDB" id="674184at2759"/>
<gene>
    <name evidence="2" type="primary">LOC108842001</name>
</gene>
<dbReference type="SUPFAM" id="SSF81383">
    <property type="entry name" value="F-box domain"/>
    <property type="match status" value="1"/>
</dbReference>
<keyword evidence="1" id="KW-1185">Reference proteome</keyword>
<dbReference type="GeneID" id="108842001"/>
<evidence type="ECO:0000313" key="1">
    <source>
        <dbReference type="Proteomes" id="UP000504610"/>
    </source>
</evidence>
<dbReference type="InterPro" id="IPR050796">
    <property type="entry name" value="SCF_F-box_component"/>
</dbReference>
<accession>A0A6J0MED0</accession>
<dbReference type="PANTHER" id="PTHR31672:SF13">
    <property type="entry name" value="F-BOX PROTEIN CPR30-LIKE"/>
    <property type="match status" value="1"/>
</dbReference>
<dbReference type="Gene3D" id="1.20.1280.50">
    <property type="match status" value="1"/>
</dbReference>
<dbReference type="RefSeq" id="XP_018470303.1">
    <property type="nucleotide sequence ID" value="XM_018614801.2"/>
</dbReference>
<evidence type="ECO:0000313" key="2">
    <source>
        <dbReference type="RefSeq" id="XP_018470303.1"/>
    </source>
</evidence>
<dbReference type="Pfam" id="PF24750">
    <property type="entry name" value="b-prop_At3g26010-like"/>
    <property type="match status" value="1"/>
</dbReference>
<dbReference type="CDD" id="cd22157">
    <property type="entry name" value="F-box_AtFBW1-like"/>
    <property type="match status" value="1"/>
</dbReference>
<sequence>MVATSAVSSFLFDSNGNNGNNKQRGGTDDLPEEVVIDIIARLPPKSVVSFKLVCKQYKSLTESAFFRDIYRRNFYAASSSNCSILHGGHHLLLEHSSLELLKLDLPSPSSLGDSFFASVLAQEEIRVAACADGLVLLRLNEKDMKKTRYYIGNPVLPQWIQLPPPPSTQDLTFLFPGFSVTGLVTRMHNGSLLAYKVVRLHIEALKWSFEIFSSDTGEWSVTQVSCPVHYGVSMFGIFNPVSLNGKLHWLDHSRRIIIVHDFFEAHHHDEDQLRVISLPASMQGIEPRRFGMYFSPTPSAKMICTTSQGYFVLVDAGLLQEVKSSYNVRVWRLKCDVDSWNWQKAWEINMASVGLPLNCVPMAVNCFDIHIIYLWDLDLKCFLSFNLLANTISYVTRKDGVYTGNNPFVFHDPMAVDGVVYKEDKLCFEQHPCLFHFVPSLQVVPS</sequence>
<dbReference type="Proteomes" id="UP000504610">
    <property type="component" value="Chromosome 2"/>
</dbReference>
<proteinExistence type="predicted"/>
<dbReference type="InterPro" id="IPR056592">
    <property type="entry name" value="Beta-prop_At3g26010-like"/>
</dbReference>
<reference evidence="2" key="2">
    <citation type="submission" date="2025-08" db="UniProtKB">
        <authorList>
            <consortium name="RefSeq"/>
        </authorList>
    </citation>
    <scope>IDENTIFICATION</scope>
    <source>
        <tissue evidence="2">Leaf</tissue>
    </source>
</reference>
<dbReference type="PANTHER" id="PTHR31672">
    <property type="entry name" value="BNACNNG10540D PROTEIN"/>
    <property type="match status" value="1"/>
</dbReference>
<organism evidence="1 2">
    <name type="scientific">Raphanus sativus</name>
    <name type="common">Radish</name>
    <name type="synonym">Raphanus raphanistrum var. sativus</name>
    <dbReference type="NCBI Taxonomy" id="3726"/>
    <lineage>
        <taxon>Eukaryota</taxon>
        <taxon>Viridiplantae</taxon>
        <taxon>Streptophyta</taxon>
        <taxon>Embryophyta</taxon>
        <taxon>Tracheophyta</taxon>
        <taxon>Spermatophyta</taxon>
        <taxon>Magnoliopsida</taxon>
        <taxon>eudicotyledons</taxon>
        <taxon>Gunneridae</taxon>
        <taxon>Pentapetalae</taxon>
        <taxon>rosids</taxon>
        <taxon>malvids</taxon>
        <taxon>Brassicales</taxon>
        <taxon>Brassicaceae</taxon>
        <taxon>Brassiceae</taxon>
        <taxon>Raphanus</taxon>
    </lineage>
</organism>
<dbReference type="PROSITE" id="PS50181">
    <property type="entry name" value="FBOX"/>
    <property type="match status" value="1"/>
</dbReference>
<dbReference type="InterPro" id="IPR001810">
    <property type="entry name" value="F-box_dom"/>
</dbReference>
<dbReference type="InterPro" id="IPR036047">
    <property type="entry name" value="F-box-like_dom_sf"/>
</dbReference>
<dbReference type="AlphaFoldDB" id="A0A6J0MED0"/>